<name>X0URH2_9ZZZZ</name>
<proteinExistence type="predicted"/>
<evidence type="ECO:0000259" key="2">
    <source>
        <dbReference type="Pfam" id="PF02775"/>
    </source>
</evidence>
<dbReference type="InterPro" id="IPR051457">
    <property type="entry name" value="2-oxoacid:Fd_oxidoreductase"/>
</dbReference>
<dbReference type="InterPro" id="IPR032686">
    <property type="entry name" value="PFO_beta_C"/>
</dbReference>
<dbReference type="GO" id="GO:0016625">
    <property type="term" value="F:oxidoreductase activity, acting on the aldehyde or oxo group of donors, iron-sulfur protein as acceptor"/>
    <property type="evidence" value="ECO:0007669"/>
    <property type="project" value="UniProtKB-ARBA"/>
</dbReference>
<evidence type="ECO:0000313" key="4">
    <source>
        <dbReference type="EMBL" id="GAG08429.1"/>
    </source>
</evidence>
<feature type="domain" description="Pyruvate ferredoxin oxidoreductase beta subunit C-terminal" evidence="3">
    <location>
        <begin position="88"/>
        <end position="151"/>
    </location>
</feature>
<feature type="domain" description="Thiamine pyrophosphate enzyme TPP-binding" evidence="2">
    <location>
        <begin position="1"/>
        <end position="84"/>
    </location>
</feature>
<dbReference type="InterPro" id="IPR011766">
    <property type="entry name" value="TPP_enzyme_TPP-bd"/>
</dbReference>
<dbReference type="GO" id="GO:0045333">
    <property type="term" value="P:cellular respiration"/>
    <property type="evidence" value="ECO:0007669"/>
    <property type="project" value="UniProtKB-ARBA"/>
</dbReference>
<evidence type="ECO:0008006" key="5">
    <source>
        <dbReference type="Google" id="ProtNLM"/>
    </source>
</evidence>
<gene>
    <name evidence="4" type="ORF">S01H1_38858</name>
</gene>
<accession>X0URH2</accession>
<protein>
    <recommendedName>
        <fullName evidence="5">Thiamine pyrophosphate enzyme TPP-binding domain-containing protein</fullName>
    </recommendedName>
</protein>
<dbReference type="InterPro" id="IPR029061">
    <property type="entry name" value="THDP-binding"/>
</dbReference>
<dbReference type="Pfam" id="PF02775">
    <property type="entry name" value="TPP_enzyme_C"/>
    <property type="match status" value="1"/>
</dbReference>
<dbReference type="PANTHER" id="PTHR48084:SF4">
    <property type="entry name" value="2-OXOGLUTARATE OXIDOREDUCTASE SUBUNIT KORB"/>
    <property type="match status" value="1"/>
</dbReference>
<feature type="non-terminal residue" evidence="4">
    <location>
        <position position="1"/>
    </location>
</feature>
<dbReference type="EMBL" id="BARS01024485">
    <property type="protein sequence ID" value="GAG08429.1"/>
    <property type="molecule type" value="Genomic_DNA"/>
</dbReference>
<dbReference type="Pfam" id="PF12367">
    <property type="entry name" value="PFO_beta_C"/>
    <property type="match status" value="1"/>
</dbReference>
<sequence>DVTLLVHNNQVYGLTKGQASPTSAEGFVTKAQPEGVPSAPFNPIAVAVAMQASFVARGFTGMIDHLSELIQQGIAHRGLALIDVLQPCVSFNKVNTFAWYRERCEPLSPAYDPTDWEAAMKVACRWGDKIPMGIIYRNDRLPFEEYFPVLRQGPLAGQDVDRVMLKKIMEGYR</sequence>
<evidence type="ECO:0000259" key="3">
    <source>
        <dbReference type="Pfam" id="PF12367"/>
    </source>
</evidence>
<comment type="caution">
    <text evidence="4">The sequence shown here is derived from an EMBL/GenBank/DDBJ whole genome shotgun (WGS) entry which is preliminary data.</text>
</comment>
<evidence type="ECO:0000256" key="1">
    <source>
        <dbReference type="ARBA" id="ARBA00023002"/>
    </source>
</evidence>
<dbReference type="Gene3D" id="3.40.50.970">
    <property type="match status" value="1"/>
</dbReference>
<dbReference type="GO" id="GO:0030976">
    <property type="term" value="F:thiamine pyrophosphate binding"/>
    <property type="evidence" value="ECO:0007669"/>
    <property type="project" value="InterPro"/>
</dbReference>
<keyword evidence="1" id="KW-0560">Oxidoreductase</keyword>
<dbReference type="SUPFAM" id="SSF52518">
    <property type="entry name" value="Thiamin diphosphate-binding fold (THDP-binding)"/>
    <property type="match status" value="1"/>
</dbReference>
<reference evidence="4" key="1">
    <citation type="journal article" date="2014" name="Front. Microbiol.">
        <title>High frequency of phylogenetically diverse reductive dehalogenase-homologous genes in deep subseafloor sedimentary metagenomes.</title>
        <authorList>
            <person name="Kawai M."/>
            <person name="Futagami T."/>
            <person name="Toyoda A."/>
            <person name="Takaki Y."/>
            <person name="Nishi S."/>
            <person name="Hori S."/>
            <person name="Arai W."/>
            <person name="Tsubouchi T."/>
            <person name="Morono Y."/>
            <person name="Uchiyama I."/>
            <person name="Ito T."/>
            <person name="Fujiyama A."/>
            <person name="Inagaki F."/>
            <person name="Takami H."/>
        </authorList>
    </citation>
    <scope>NUCLEOTIDE SEQUENCE</scope>
    <source>
        <strain evidence="4">Expedition CK06-06</strain>
    </source>
</reference>
<organism evidence="4">
    <name type="scientific">marine sediment metagenome</name>
    <dbReference type="NCBI Taxonomy" id="412755"/>
    <lineage>
        <taxon>unclassified sequences</taxon>
        <taxon>metagenomes</taxon>
        <taxon>ecological metagenomes</taxon>
    </lineage>
</organism>
<dbReference type="AlphaFoldDB" id="X0URH2"/>
<dbReference type="PANTHER" id="PTHR48084">
    <property type="entry name" value="2-OXOGLUTARATE OXIDOREDUCTASE SUBUNIT KORB-RELATED"/>
    <property type="match status" value="1"/>
</dbReference>